<proteinExistence type="predicted"/>
<dbReference type="PRINTS" id="PR00344">
    <property type="entry name" value="BCTRLSENSOR"/>
</dbReference>
<reference evidence="4" key="1">
    <citation type="submission" date="2021-01" db="EMBL/GenBank/DDBJ databases">
        <title>Genome sequence of Phenylobacterium sp. 20VBR1 isolated from a valley glaceir, Ny-Alesund, Svalbard.</title>
        <authorList>
            <person name="Thomas F.A."/>
            <person name="Krishnan K.P."/>
            <person name="Sinha R.K."/>
        </authorList>
    </citation>
    <scope>NUCLEOTIDE SEQUENCE</scope>
    <source>
        <strain evidence="4">20VBR1</strain>
    </source>
</reference>
<dbReference type="InterPro" id="IPR036890">
    <property type="entry name" value="HATPase_C_sf"/>
</dbReference>
<dbReference type="Pfam" id="PF02518">
    <property type="entry name" value="HATPase_c"/>
    <property type="match status" value="1"/>
</dbReference>
<dbReference type="InterPro" id="IPR005467">
    <property type="entry name" value="His_kinase_dom"/>
</dbReference>
<evidence type="ECO:0000259" key="3">
    <source>
        <dbReference type="PROSITE" id="PS50109"/>
    </source>
</evidence>
<evidence type="ECO:0000256" key="2">
    <source>
        <dbReference type="ARBA" id="ARBA00012438"/>
    </source>
</evidence>
<protein>
    <recommendedName>
        <fullName evidence="2">histidine kinase</fullName>
        <ecNumber evidence="2">2.7.13.3</ecNumber>
    </recommendedName>
</protein>
<dbReference type="InterPro" id="IPR004358">
    <property type="entry name" value="Sig_transdc_His_kin-like_C"/>
</dbReference>
<dbReference type="AlphaFoldDB" id="A0A974S8C4"/>
<dbReference type="GO" id="GO:0004673">
    <property type="term" value="F:protein histidine kinase activity"/>
    <property type="evidence" value="ECO:0007669"/>
    <property type="project" value="UniProtKB-EC"/>
</dbReference>
<accession>A0A974S8C4</accession>
<dbReference type="Gene3D" id="3.30.565.10">
    <property type="entry name" value="Histidine kinase-like ATPase, C-terminal domain"/>
    <property type="match status" value="1"/>
</dbReference>
<gene>
    <name evidence="4" type="ORF">JKL49_00350</name>
</gene>
<dbReference type="SMART" id="SM00387">
    <property type="entry name" value="HATPase_c"/>
    <property type="match status" value="1"/>
</dbReference>
<comment type="catalytic activity">
    <reaction evidence="1">
        <text>ATP + protein L-histidine = ADP + protein N-phospho-L-histidine.</text>
        <dbReference type="EC" id="2.7.13.3"/>
    </reaction>
</comment>
<dbReference type="InterPro" id="IPR003594">
    <property type="entry name" value="HATPase_dom"/>
</dbReference>
<name>A0A974S8C4_9CAUL</name>
<dbReference type="PANTHER" id="PTHR43065:SF49">
    <property type="entry name" value="HISTIDINE KINASE"/>
    <property type="match status" value="1"/>
</dbReference>
<dbReference type="PANTHER" id="PTHR43065">
    <property type="entry name" value="SENSOR HISTIDINE KINASE"/>
    <property type="match status" value="1"/>
</dbReference>
<dbReference type="SUPFAM" id="SSF55874">
    <property type="entry name" value="ATPase domain of HSP90 chaperone/DNA topoisomerase II/histidine kinase"/>
    <property type="match status" value="1"/>
</dbReference>
<dbReference type="CDD" id="cd16919">
    <property type="entry name" value="HATPase_CckA-like"/>
    <property type="match status" value="1"/>
</dbReference>
<dbReference type="EC" id="2.7.13.3" evidence="2"/>
<feature type="domain" description="Histidine kinase" evidence="3">
    <location>
        <begin position="1"/>
        <end position="139"/>
    </location>
</feature>
<organism evidence="4">
    <name type="scientific">Phenylobacterium glaciei</name>
    <dbReference type="NCBI Taxonomy" id="2803784"/>
    <lineage>
        <taxon>Bacteria</taxon>
        <taxon>Pseudomonadati</taxon>
        <taxon>Pseudomonadota</taxon>
        <taxon>Alphaproteobacteria</taxon>
        <taxon>Caulobacterales</taxon>
        <taxon>Caulobacteraceae</taxon>
        <taxon>Phenylobacterium</taxon>
    </lineage>
</organism>
<sequence length="216" mass="23492">MELAIALAPDAWPAFGDAGQLENAVLNLAINARDAMPSGGKLTIETANTHLDIGYASRHEDLKPGDYTVLSVSDTGVGMTAEVIAKAFDPFFTTKPIGQGTGLGLSMIYGFARQSGGHARIYSEVGQGSTVRLYLPRFIGEAQVDDENQLRPDLPRGAGKPSWWWRTMRRSGCWWWRCCQSSATRPSRPMTARPPCRSCSRTSGSTCWSLMSGCRG</sequence>
<dbReference type="EMBL" id="CP068570">
    <property type="protein sequence ID" value="QQZ50239.1"/>
    <property type="molecule type" value="Genomic_DNA"/>
</dbReference>
<evidence type="ECO:0000313" key="4">
    <source>
        <dbReference type="EMBL" id="QQZ50239.1"/>
    </source>
</evidence>
<dbReference type="PROSITE" id="PS50109">
    <property type="entry name" value="HIS_KIN"/>
    <property type="match status" value="1"/>
</dbReference>
<evidence type="ECO:0000256" key="1">
    <source>
        <dbReference type="ARBA" id="ARBA00000085"/>
    </source>
</evidence>